<evidence type="ECO:0000259" key="5">
    <source>
        <dbReference type="SMART" id="SM00382"/>
    </source>
</evidence>
<keyword evidence="6" id="KW-0067">ATP-binding</keyword>
<dbReference type="SUPFAM" id="SSF52540">
    <property type="entry name" value="P-loop containing nucleoside triphosphate hydrolases"/>
    <property type="match status" value="1"/>
</dbReference>
<keyword evidence="2" id="KW-0235">DNA replication</keyword>
<dbReference type="GO" id="GO:0003678">
    <property type="term" value="F:DNA helicase activity"/>
    <property type="evidence" value="ECO:0007669"/>
    <property type="project" value="InterPro"/>
</dbReference>
<dbReference type="GO" id="GO:0005524">
    <property type="term" value="F:ATP binding"/>
    <property type="evidence" value="ECO:0007669"/>
    <property type="project" value="InterPro"/>
</dbReference>
<dbReference type="SUPFAM" id="SSF48024">
    <property type="entry name" value="N-terminal domain of DnaB helicase"/>
    <property type="match status" value="1"/>
</dbReference>
<protein>
    <submittedName>
        <fullName evidence="6">DNA helicase, DnaB-like, N-terminal</fullName>
    </submittedName>
</protein>
<dbReference type="Pfam" id="PF13481">
    <property type="entry name" value="AAA_25"/>
    <property type="match status" value="1"/>
</dbReference>
<evidence type="ECO:0000313" key="6">
    <source>
        <dbReference type="EMBL" id="CAB5217691.1"/>
    </source>
</evidence>
<dbReference type="PANTHER" id="PTHR30153">
    <property type="entry name" value="REPLICATIVE DNA HELICASE DNAB"/>
    <property type="match status" value="1"/>
</dbReference>
<dbReference type="PANTHER" id="PTHR30153:SF2">
    <property type="entry name" value="REPLICATIVE DNA HELICASE"/>
    <property type="match status" value="1"/>
</dbReference>
<feature type="domain" description="AAA+ ATPase" evidence="5">
    <location>
        <begin position="178"/>
        <end position="371"/>
    </location>
</feature>
<dbReference type="GO" id="GO:0003677">
    <property type="term" value="F:DNA binding"/>
    <property type="evidence" value="ECO:0007669"/>
    <property type="project" value="UniProtKB-KW"/>
</dbReference>
<organism evidence="6">
    <name type="scientific">uncultured Caudovirales phage</name>
    <dbReference type="NCBI Taxonomy" id="2100421"/>
    <lineage>
        <taxon>Viruses</taxon>
        <taxon>Duplodnaviria</taxon>
        <taxon>Heunggongvirae</taxon>
        <taxon>Uroviricota</taxon>
        <taxon>Caudoviricetes</taxon>
        <taxon>Peduoviridae</taxon>
        <taxon>Maltschvirus</taxon>
        <taxon>Maltschvirus maltsch</taxon>
    </lineage>
</organism>
<keyword evidence="6" id="KW-0378">Hydrolase</keyword>
<accession>A0A6J7WIA6</accession>
<name>A0A6J7WIA6_9CAUD</name>
<evidence type="ECO:0000256" key="3">
    <source>
        <dbReference type="ARBA" id="ARBA00023125"/>
    </source>
</evidence>
<dbReference type="Gene3D" id="1.10.860.10">
    <property type="entry name" value="DNAb Helicase, Chain A"/>
    <property type="match status" value="1"/>
</dbReference>
<evidence type="ECO:0000256" key="1">
    <source>
        <dbReference type="ARBA" id="ARBA00022515"/>
    </source>
</evidence>
<gene>
    <name evidence="6" type="ORF">UFOVP201_8</name>
</gene>
<dbReference type="InterPro" id="IPR007693">
    <property type="entry name" value="DNA_helicase_DnaB-like_N"/>
</dbReference>
<keyword evidence="6" id="KW-0347">Helicase</keyword>
<keyword evidence="6" id="KW-0547">Nucleotide-binding</keyword>
<keyword evidence="3" id="KW-0238">DNA-binding</keyword>
<sequence>MTQNKLPSAIEAERNLLGVLIRDSAPFPDTLKPSDFFEPKHQEISSAILGLNQQNTLHDELTVTTWLRASGSNIQAFEVSDITSSVGFTMLNDAWTKLIKRTSTLRRFAQIADQMASLATDEASDPLAIATMVANSIDHTIKENAAQHGPERMKIDSLLEFDRKSDPTNVLGYRWLCRGGSLLMVGQSGTGKSSLMTQACVSWTLGRNFFGIKCDKPLRSIVIQAENDLGDVAEGFQDICEGLMLSNDDKNQLKDRLQIYREAVATSDQFGKLMRQLVKAHAADIIFVDPLLAFAGIDISDQSEASHFLRHIIQPILNETGVIFVAMHHTGKPKSSKEKEGQTVADLAYSGLGSSELTNYFREVAVLARSPGEEPIYKFALTKRRGRAGMKDNNGDFTGEITIRHARDRGVIRWERSMPPDQQDDAGSPKGSF</sequence>
<dbReference type="Gene3D" id="3.40.50.300">
    <property type="entry name" value="P-loop containing nucleotide triphosphate hydrolases"/>
    <property type="match status" value="1"/>
</dbReference>
<dbReference type="Pfam" id="PF00772">
    <property type="entry name" value="DnaB"/>
    <property type="match status" value="1"/>
</dbReference>
<dbReference type="EMBL" id="LR798249">
    <property type="protein sequence ID" value="CAB5217691.1"/>
    <property type="molecule type" value="Genomic_DNA"/>
</dbReference>
<reference evidence="6" key="1">
    <citation type="submission" date="2020-05" db="EMBL/GenBank/DDBJ databases">
        <authorList>
            <person name="Chiriac C."/>
            <person name="Salcher M."/>
            <person name="Ghai R."/>
            <person name="Kavagutti S V."/>
        </authorList>
    </citation>
    <scope>NUCLEOTIDE SEQUENCE</scope>
</reference>
<evidence type="ECO:0000256" key="4">
    <source>
        <dbReference type="SAM" id="MobiDB-lite"/>
    </source>
</evidence>
<proteinExistence type="predicted"/>
<dbReference type="GO" id="GO:0006269">
    <property type="term" value="P:DNA replication, synthesis of primer"/>
    <property type="evidence" value="ECO:0007669"/>
    <property type="project" value="UniProtKB-KW"/>
</dbReference>
<feature type="region of interest" description="Disordered" evidence="4">
    <location>
        <begin position="411"/>
        <end position="433"/>
    </location>
</feature>
<dbReference type="InterPro" id="IPR036185">
    <property type="entry name" value="DNA_heli_DnaB-like_N_sf"/>
</dbReference>
<evidence type="ECO:0000256" key="2">
    <source>
        <dbReference type="ARBA" id="ARBA00022705"/>
    </source>
</evidence>
<dbReference type="InterPro" id="IPR016136">
    <property type="entry name" value="DNA_helicase_N/primase_C"/>
</dbReference>
<keyword evidence="1" id="KW-0639">Primosome</keyword>
<dbReference type="InterPro" id="IPR003593">
    <property type="entry name" value="AAA+_ATPase"/>
</dbReference>
<dbReference type="InterPro" id="IPR027417">
    <property type="entry name" value="P-loop_NTPase"/>
</dbReference>
<dbReference type="SMART" id="SM00382">
    <property type="entry name" value="AAA"/>
    <property type="match status" value="1"/>
</dbReference>